<gene>
    <name evidence="1" type="ORF">METZ01_LOCUS275154</name>
</gene>
<protein>
    <submittedName>
        <fullName evidence="1">Uncharacterized protein</fullName>
    </submittedName>
</protein>
<sequence length="24" mass="2998">MAFNTMVEHDVRDFTFYLLQYEDL</sequence>
<accession>A0A382KCV0</accession>
<evidence type="ECO:0000313" key="1">
    <source>
        <dbReference type="EMBL" id="SVC22300.1"/>
    </source>
</evidence>
<reference evidence="1" key="1">
    <citation type="submission" date="2018-05" db="EMBL/GenBank/DDBJ databases">
        <authorList>
            <person name="Lanie J.A."/>
            <person name="Ng W.-L."/>
            <person name="Kazmierczak K.M."/>
            <person name="Andrzejewski T.M."/>
            <person name="Davidsen T.M."/>
            <person name="Wayne K.J."/>
            <person name="Tettelin H."/>
            <person name="Glass J.I."/>
            <person name="Rusch D."/>
            <person name="Podicherti R."/>
            <person name="Tsui H.-C.T."/>
            <person name="Winkler M.E."/>
        </authorList>
    </citation>
    <scope>NUCLEOTIDE SEQUENCE</scope>
</reference>
<proteinExistence type="predicted"/>
<name>A0A382KCV0_9ZZZZ</name>
<organism evidence="1">
    <name type="scientific">marine metagenome</name>
    <dbReference type="NCBI Taxonomy" id="408172"/>
    <lineage>
        <taxon>unclassified sequences</taxon>
        <taxon>metagenomes</taxon>
        <taxon>ecological metagenomes</taxon>
    </lineage>
</organism>
<dbReference type="EMBL" id="UINC01079873">
    <property type="protein sequence ID" value="SVC22300.1"/>
    <property type="molecule type" value="Genomic_DNA"/>
</dbReference>
<dbReference type="AlphaFoldDB" id="A0A382KCV0"/>